<evidence type="ECO:0000313" key="3">
    <source>
        <dbReference type="Proteomes" id="UP001526143"/>
    </source>
</evidence>
<organism evidence="2 3">
    <name type="scientific">Plectonema radiosum NIES-515</name>
    <dbReference type="NCBI Taxonomy" id="2986073"/>
    <lineage>
        <taxon>Bacteria</taxon>
        <taxon>Bacillati</taxon>
        <taxon>Cyanobacteriota</taxon>
        <taxon>Cyanophyceae</taxon>
        <taxon>Oscillatoriophycideae</taxon>
        <taxon>Oscillatoriales</taxon>
        <taxon>Microcoleaceae</taxon>
        <taxon>Plectonema</taxon>
    </lineage>
</organism>
<name>A0ABT3AW94_9CYAN</name>
<proteinExistence type="predicted"/>
<sequence length="100" mass="11341">MVYLDLLLKAYKSEYPPEKRKLSCYVFYLQVRGVEEWGQYGSVKNICEPKTLVETLHLLVSTYVNTNGIETRGTRGTILSPHRPNPPSPNSPSLTPQFPS</sequence>
<protein>
    <submittedName>
        <fullName evidence="2">Uncharacterized protein</fullName>
    </submittedName>
</protein>
<accession>A0ABT3AW94</accession>
<feature type="region of interest" description="Disordered" evidence="1">
    <location>
        <begin position="71"/>
        <end position="100"/>
    </location>
</feature>
<dbReference type="RefSeq" id="WP_263744488.1">
    <property type="nucleotide sequence ID" value="NZ_JAOWRF010000084.1"/>
</dbReference>
<reference evidence="2 3" key="1">
    <citation type="submission" date="2022-10" db="EMBL/GenBank/DDBJ databases">
        <title>Identification of biosynthetic pathway for the production of the potent trypsin inhibitor radiosumin.</title>
        <authorList>
            <person name="Fewer D.P."/>
            <person name="Delbaje E."/>
            <person name="Ouyang X."/>
            <person name="Agostino P.D."/>
            <person name="Wahlsten M."/>
            <person name="Jokela J."/>
            <person name="Permi P."/>
            <person name="Haapaniemi E."/>
            <person name="Koistinen H."/>
        </authorList>
    </citation>
    <scope>NUCLEOTIDE SEQUENCE [LARGE SCALE GENOMIC DNA]</scope>
    <source>
        <strain evidence="2 3">NIES-515</strain>
    </source>
</reference>
<feature type="non-terminal residue" evidence="2">
    <location>
        <position position="100"/>
    </location>
</feature>
<dbReference type="EMBL" id="JAOWRF010000084">
    <property type="protein sequence ID" value="MCV3212985.1"/>
    <property type="molecule type" value="Genomic_DNA"/>
</dbReference>
<evidence type="ECO:0000313" key="2">
    <source>
        <dbReference type="EMBL" id="MCV3212985.1"/>
    </source>
</evidence>
<dbReference type="Proteomes" id="UP001526143">
    <property type="component" value="Unassembled WGS sequence"/>
</dbReference>
<keyword evidence="3" id="KW-1185">Reference proteome</keyword>
<gene>
    <name evidence="2" type="ORF">OGM63_05490</name>
</gene>
<comment type="caution">
    <text evidence="2">The sequence shown here is derived from an EMBL/GenBank/DDBJ whole genome shotgun (WGS) entry which is preliminary data.</text>
</comment>
<evidence type="ECO:0000256" key="1">
    <source>
        <dbReference type="SAM" id="MobiDB-lite"/>
    </source>
</evidence>